<name>A0A6J3MIL2_9PEZI</name>
<accession>A0A6J3MIL2</accession>
<dbReference type="PANTHER" id="PTHR31902:SF7">
    <property type="entry name" value="ALTERED INHERITANCE OF MITOCHONDRIA PROTEIN 32"/>
    <property type="match status" value="1"/>
</dbReference>
<dbReference type="Gene3D" id="3.40.30.10">
    <property type="entry name" value="Glutaredoxin"/>
    <property type="match status" value="1"/>
</dbReference>
<dbReference type="SUPFAM" id="SSF52833">
    <property type="entry name" value="Thioredoxin-like"/>
    <property type="match status" value="1"/>
</dbReference>
<comment type="similarity">
    <text evidence="1">Belongs to the AIM32 family.</text>
</comment>
<dbReference type="Proteomes" id="UP000504637">
    <property type="component" value="Unplaced"/>
</dbReference>
<evidence type="ECO:0000313" key="4">
    <source>
        <dbReference type="Proteomes" id="UP000504637"/>
    </source>
</evidence>
<sequence length="322" mass="35387">MYEISPMAPPRSSHPAFPVEESCPSPTCPCRESPTGLDIDRETMLNGSIGTYAEQVLIATGRSDWKSRIEEDEDAVLLQQMKGLLGRGGKYSDSKNNLTLPVNIDKSETSQVAVSHPASAYLVPSFQYVPAIPTDADSVDAFVRAFILPQKLHHAHERLSREEQNILRREDEKQRQFVGVRPVQEILVLICGHGGRDERCGIYGPLLQAEFEDQLQRQNISLLEESPKAENVEAAESHVTASELTARVGLISHIGGHKFAGNVIIYIPPTFSQNALAGKGIWYGRVGPEQVEGVVAKTILEGKVIKDLFRGGIDQSGDPLRL</sequence>
<organism evidence="5">
    <name type="scientific">Dissoconium aciculare CBS 342.82</name>
    <dbReference type="NCBI Taxonomy" id="1314786"/>
    <lineage>
        <taxon>Eukaryota</taxon>
        <taxon>Fungi</taxon>
        <taxon>Dikarya</taxon>
        <taxon>Ascomycota</taxon>
        <taxon>Pezizomycotina</taxon>
        <taxon>Dothideomycetes</taxon>
        <taxon>Dothideomycetidae</taxon>
        <taxon>Mycosphaerellales</taxon>
        <taxon>Dissoconiaceae</taxon>
        <taxon>Dissoconium</taxon>
    </lineage>
</organism>
<gene>
    <name evidence="5" type="ORF">K489DRAFT_386112</name>
</gene>
<evidence type="ECO:0000313" key="5">
    <source>
        <dbReference type="RefSeq" id="XP_033464575.1"/>
    </source>
</evidence>
<evidence type="ECO:0000256" key="2">
    <source>
        <dbReference type="ARBA" id="ARBA00040895"/>
    </source>
</evidence>
<keyword evidence="4" id="KW-1185">Reference proteome</keyword>
<proteinExistence type="inferred from homology"/>
<protein>
    <recommendedName>
        <fullName evidence="2">Altered inheritance of mitochondria protein 32</fullName>
    </recommendedName>
</protein>
<dbReference type="Pfam" id="PF06999">
    <property type="entry name" value="Suc_Fer-like"/>
    <property type="match status" value="1"/>
</dbReference>
<evidence type="ECO:0000256" key="3">
    <source>
        <dbReference type="SAM" id="MobiDB-lite"/>
    </source>
</evidence>
<dbReference type="OrthoDB" id="10253744at2759"/>
<feature type="region of interest" description="Disordered" evidence="3">
    <location>
        <begin position="1"/>
        <end position="22"/>
    </location>
</feature>
<dbReference type="GeneID" id="54363996"/>
<reference evidence="5" key="1">
    <citation type="submission" date="2020-01" db="EMBL/GenBank/DDBJ databases">
        <authorList>
            <consortium name="DOE Joint Genome Institute"/>
            <person name="Haridas S."/>
            <person name="Albert R."/>
            <person name="Binder M."/>
            <person name="Bloem J."/>
            <person name="Labutti K."/>
            <person name="Salamov A."/>
            <person name="Andreopoulos B."/>
            <person name="Baker S.E."/>
            <person name="Barry K."/>
            <person name="Bills G."/>
            <person name="Bluhm B.H."/>
            <person name="Cannon C."/>
            <person name="Castanera R."/>
            <person name="Culley D.E."/>
            <person name="Daum C."/>
            <person name="Ezra D."/>
            <person name="Gonzalez J.B."/>
            <person name="Henrissat B."/>
            <person name="Kuo A."/>
            <person name="Liang C."/>
            <person name="Lipzen A."/>
            <person name="Lutzoni F."/>
            <person name="Magnuson J."/>
            <person name="Mondo S."/>
            <person name="Nolan M."/>
            <person name="Ohm R."/>
            <person name="Pangilinan J."/>
            <person name="Park H.-J."/>
            <person name="Ramirez L."/>
            <person name="Alfaro M."/>
            <person name="Sun H."/>
            <person name="Tritt A."/>
            <person name="Yoshinaga Y."/>
            <person name="Zwiers L.-H."/>
            <person name="Turgeon B.G."/>
            <person name="Goodwin S.B."/>
            <person name="Spatafora J.W."/>
            <person name="Crous P.W."/>
            <person name="Grigoriev I.V."/>
        </authorList>
    </citation>
    <scope>NUCLEOTIDE SEQUENCE</scope>
    <source>
        <strain evidence="5">CBS 342.82</strain>
    </source>
</reference>
<dbReference type="PANTHER" id="PTHR31902">
    <property type="entry name" value="ACTIN PATCHES DISTAL PROTEIN 1"/>
    <property type="match status" value="1"/>
</dbReference>
<dbReference type="InterPro" id="IPR036249">
    <property type="entry name" value="Thioredoxin-like_sf"/>
</dbReference>
<dbReference type="RefSeq" id="XP_033464575.1">
    <property type="nucleotide sequence ID" value="XM_033606196.1"/>
</dbReference>
<evidence type="ECO:0000256" key="1">
    <source>
        <dbReference type="ARBA" id="ARBA00038208"/>
    </source>
</evidence>
<dbReference type="InterPro" id="IPR009737">
    <property type="entry name" value="Aim32/Apd1-like"/>
</dbReference>
<dbReference type="CDD" id="cd03062">
    <property type="entry name" value="TRX_Fd_Sucrase"/>
    <property type="match status" value="1"/>
</dbReference>
<reference evidence="5" key="2">
    <citation type="submission" date="2020-04" db="EMBL/GenBank/DDBJ databases">
        <authorList>
            <consortium name="NCBI Genome Project"/>
        </authorList>
    </citation>
    <scope>NUCLEOTIDE SEQUENCE</scope>
    <source>
        <strain evidence="5">CBS 342.82</strain>
    </source>
</reference>
<dbReference type="AlphaFoldDB" id="A0A6J3MIL2"/>
<reference evidence="5" key="3">
    <citation type="submission" date="2025-08" db="UniProtKB">
        <authorList>
            <consortium name="RefSeq"/>
        </authorList>
    </citation>
    <scope>IDENTIFICATION</scope>
    <source>
        <strain evidence="5">CBS 342.82</strain>
    </source>
</reference>